<evidence type="ECO:0000313" key="5">
    <source>
        <dbReference type="EMBL" id="CAF4052075.1"/>
    </source>
</evidence>
<accession>A0A816WAI3</accession>
<evidence type="ECO:0000313" key="6">
    <source>
        <dbReference type="Proteomes" id="UP000663856"/>
    </source>
</evidence>
<dbReference type="InterPro" id="IPR039510">
    <property type="entry name" value="Vint_dom"/>
</dbReference>
<dbReference type="Proteomes" id="UP000663866">
    <property type="component" value="Unassembled WGS sequence"/>
</dbReference>
<proteinExistence type="predicted"/>
<protein>
    <recommendedName>
        <fullName evidence="1">Vint domain-containing protein</fullName>
    </recommendedName>
</protein>
<dbReference type="OrthoDB" id="9991033at2759"/>
<dbReference type="AlphaFoldDB" id="A0A816WAI3"/>
<evidence type="ECO:0000313" key="7">
    <source>
        <dbReference type="Proteomes" id="UP000663866"/>
    </source>
</evidence>
<dbReference type="EMBL" id="CAJNRF010011669">
    <property type="protein sequence ID" value="CAF2133822.1"/>
    <property type="molecule type" value="Genomic_DNA"/>
</dbReference>
<dbReference type="PROSITE" id="PS50817">
    <property type="entry name" value="INTEIN_N_TER"/>
    <property type="match status" value="1"/>
</dbReference>
<dbReference type="Proteomes" id="UP000663856">
    <property type="component" value="Unassembled WGS sequence"/>
</dbReference>
<dbReference type="InterPro" id="IPR006141">
    <property type="entry name" value="Intein_N"/>
</dbReference>
<dbReference type="Pfam" id="PF14623">
    <property type="entry name" value="Vint"/>
    <property type="match status" value="1"/>
</dbReference>
<gene>
    <name evidence="2" type="ORF">CJN711_LOCUS2083</name>
    <name evidence="3" type="ORF">KQP761_LOCUS12356</name>
    <name evidence="5" type="ORF">OVN521_LOCUS18058</name>
    <name evidence="4" type="ORF">WKI299_LOCUS26783</name>
</gene>
<dbReference type="EMBL" id="CAJNOW010005722">
    <property type="protein sequence ID" value="CAF1458219.1"/>
    <property type="molecule type" value="Genomic_DNA"/>
</dbReference>
<dbReference type="InterPro" id="IPR036844">
    <property type="entry name" value="Hint_dom_sf"/>
</dbReference>
<dbReference type="GO" id="GO:0016539">
    <property type="term" value="P:intein-mediated protein splicing"/>
    <property type="evidence" value="ECO:0007669"/>
    <property type="project" value="InterPro"/>
</dbReference>
<dbReference type="SUPFAM" id="SSF51294">
    <property type="entry name" value="Hedgehog/intein (Hint) domain"/>
    <property type="match status" value="1"/>
</dbReference>
<reference evidence="4" key="1">
    <citation type="submission" date="2021-02" db="EMBL/GenBank/DDBJ databases">
        <authorList>
            <person name="Nowell W R."/>
        </authorList>
    </citation>
    <scope>NUCLEOTIDE SEQUENCE</scope>
</reference>
<dbReference type="Gene3D" id="2.170.16.10">
    <property type="entry name" value="Hedgehog/Intein (Hint) domain"/>
    <property type="match status" value="1"/>
</dbReference>
<sequence length="430" mass="49184">MAKMATNNECFLCRQSNKKQRSSIMCTGCSQRFCQPHHKEHRESINKDFNCLIEEHDILRQRLFNETDDKNSTKSGLLKRIETWEKDMIKNIQATAATAKTRVIQMINEEKDQLKKTFTSAANELKTNQTGNDYVETDVQEWRQQLNDCQQKFEKHLLSNNNFIDIAITPLDFENSISINRHNEIKIPTRFNRTPPRLIRNEPNIECKACDRSFPKSSGYVEFCSEDCSDNYTINHSNHDSSDDNDDRGSGCFHGDSVVLLANGFLKLVKDIRRGDALKAPGGLESTVTHVVKIKCATGKALMVTLDSGLVITPWHPIRIDGNWKFPHDIRHEKEIECQEMYNFVLDKCHIAIINGFECVTLGHNFKGEVIEHPYYGTAKVVDDLCAMDVLKTGFIELQSHSTIRDSKTRFVTGIHIINDKFHPSTLLSC</sequence>
<evidence type="ECO:0000313" key="3">
    <source>
        <dbReference type="EMBL" id="CAF1458219.1"/>
    </source>
</evidence>
<evidence type="ECO:0000313" key="4">
    <source>
        <dbReference type="EMBL" id="CAF2133822.1"/>
    </source>
</evidence>
<dbReference type="EMBL" id="CAJNOV010000130">
    <property type="protein sequence ID" value="CAF0995643.1"/>
    <property type="molecule type" value="Genomic_DNA"/>
</dbReference>
<name>A0A816WAI3_9BILA</name>
<dbReference type="Proteomes" id="UP000663834">
    <property type="component" value="Unassembled WGS sequence"/>
</dbReference>
<evidence type="ECO:0000259" key="1">
    <source>
        <dbReference type="Pfam" id="PF14623"/>
    </source>
</evidence>
<dbReference type="EMBL" id="CAJOBG010003219">
    <property type="protein sequence ID" value="CAF4052075.1"/>
    <property type="molecule type" value="Genomic_DNA"/>
</dbReference>
<feature type="domain" description="Vint" evidence="1">
    <location>
        <begin position="251"/>
        <end position="414"/>
    </location>
</feature>
<dbReference type="Proteomes" id="UP000663855">
    <property type="component" value="Unassembled WGS sequence"/>
</dbReference>
<evidence type="ECO:0000313" key="2">
    <source>
        <dbReference type="EMBL" id="CAF0995643.1"/>
    </source>
</evidence>
<keyword evidence="7" id="KW-1185">Reference proteome</keyword>
<comment type="caution">
    <text evidence="4">The sequence shown here is derived from an EMBL/GenBank/DDBJ whole genome shotgun (WGS) entry which is preliminary data.</text>
</comment>
<organism evidence="4 6">
    <name type="scientific">Rotaria magnacalcarata</name>
    <dbReference type="NCBI Taxonomy" id="392030"/>
    <lineage>
        <taxon>Eukaryota</taxon>
        <taxon>Metazoa</taxon>
        <taxon>Spiralia</taxon>
        <taxon>Gnathifera</taxon>
        <taxon>Rotifera</taxon>
        <taxon>Eurotatoria</taxon>
        <taxon>Bdelloidea</taxon>
        <taxon>Philodinida</taxon>
        <taxon>Philodinidae</taxon>
        <taxon>Rotaria</taxon>
    </lineage>
</organism>
<dbReference type="CDD" id="cd00081">
    <property type="entry name" value="Hint"/>
    <property type="match status" value="1"/>
</dbReference>